<dbReference type="RefSeq" id="WP_281395424.1">
    <property type="nucleotide sequence ID" value="NZ_JACHIN010000005.1"/>
</dbReference>
<dbReference type="AlphaFoldDB" id="A0A7W8EGD3"/>
<accession>A0A7W8EGD3</accession>
<evidence type="ECO:0000313" key="2">
    <source>
        <dbReference type="EMBL" id="MBB5078489.1"/>
    </source>
</evidence>
<organism evidence="2 3">
    <name type="scientific">Nonomuraea endophytica</name>
    <dbReference type="NCBI Taxonomy" id="714136"/>
    <lineage>
        <taxon>Bacteria</taxon>
        <taxon>Bacillati</taxon>
        <taxon>Actinomycetota</taxon>
        <taxon>Actinomycetes</taxon>
        <taxon>Streptosporangiales</taxon>
        <taxon>Streptosporangiaceae</taxon>
        <taxon>Nonomuraea</taxon>
    </lineage>
</organism>
<feature type="transmembrane region" description="Helical" evidence="1">
    <location>
        <begin position="12"/>
        <end position="37"/>
    </location>
</feature>
<reference evidence="2 3" key="1">
    <citation type="submission" date="2020-08" db="EMBL/GenBank/DDBJ databases">
        <title>Genomic Encyclopedia of Type Strains, Phase IV (KMG-IV): sequencing the most valuable type-strain genomes for metagenomic binning, comparative biology and taxonomic classification.</title>
        <authorList>
            <person name="Goeker M."/>
        </authorList>
    </citation>
    <scope>NUCLEOTIDE SEQUENCE [LARGE SCALE GENOMIC DNA]</scope>
    <source>
        <strain evidence="2 3">DSM 45385</strain>
    </source>
</reference>
<keyword evidence="1" id="KW-1133">Transmembrane helix</keyword>
<protein>
    <submittedName>
        <fullName evidence="2">Uncharacterized protein</fullName>
    </submittedName>
</protein>
<proteinExistence type="predicted"/>
<comment type="caution">
    <text evidence="2">The sequence shown here is derived from an EMBL/GenBank/DDBJ whole genome shotgun (WGS) entry which is preliminary data.</text>
</comment>
<gene>
    <name evidence="2" type="ORF">HNR40_003975</name>
</gene>
<dbReference type="Proteomes" id="UP000568380">
    <property type="component" value="Unassembled WGS sequence"/>
</dbReference>
<name>A0A7W8EGD3_9ACTN</name>
<evidence type="ECO:0000256" key="1">
    <source>
        <dbReference type="SAM" id="Phobius"/>
    </source>
</evidence>
<evidence type="ECO:0000313" key="3">
    <source>
        <dbReference type="Proteomes" id="UP000568380"/>
    </source>
</evidence>
<keyword evidence="3" id="KW-1185">Reference proteome</keyword>
<keyword evidence="1" id="KW-0812">Transmembrane</keyword>
<sequence length="40" mass="4185">MLTMLGMAASLTITLLLCFLAVLVISAVTLVVLGVLARPR</sequence>
<keyword evidence="1" id="KW-0472">Membrane</keyword>
<dbReference type="EMBL" id="JACHIN010000005">
    <property type="protein sequence ID" value="MBB5078489.1"/>
    <property type="molecule type" value="Genomic_DNA"/>
</dbReference>